<evidence type="ECO:0000313" key="1">
    <source>
        <dbReference type="EMBL" id="KAF0740650.1"/>
    </source>
</evidence>
<dbReference type="Pfam" id="PF13637">
    <property type="entry name" value="Ank_4"/>
    <property type="match status" value="1"/>
</dbReference>
<sequence length="122" mass="13452">MLRALLVLQPSQTYCSAAVEIRCYPQLICSRQHSILLVLPKVSYCELTVAVAERGHVDVVQVLLQHTDMDLVACVDRSGATAIQIAQLANQTVVFELLHLRMGDSVLHDRMLDHLLVSASSS</sequence>
<dbReference type="Proteomes" id="UP000481153">
    <property type="component" value="Unassembled WGS sequence"/>
</dbReference>
<dbReference type="VEuPathDB" id="FungiDB:AeMF1_009225"/>
<protein>
    <submittedName>
        <fullName evidence="1">Uncharacterized protein</fullName>
    </submittedName>
</protein>
<dbReference type="InterPro" id="IPR036770">
    <property type="entry name" value="Ankyrin_rpt-contain_sf"/>
</dbReference>
<proteinExistence type="predicted"/>
<dbReference type="SUPFAM" id="SSF48403">
    <property type="entry name" value="Ankyrin repeat"/>
    <property type="match status" value="1"/>
</dbReference>
<comment type="caution">
    <text evidence="1">The sequence shown here is derived from an EMBL/GenBank/DDBJ whole genome shotgun (WGS) entry which is preliminary data.</text>
</comment>
<dbReference type="InterPro" id="IPR002110">
    <property type="entry name" value="Ankyrin_rpt"/>
</dbReference>
<evidence type="ECO:0000313" key="2">
    <source>
        <dbReference type="Proteomes" id="UP000481153"/>
    </source>
</evidence>
<accession>A0A6G0XK14</accession>
<dbReference type="EMBL" id="VJMJ01000048">
    <property type="protein sequence ID" value="KAF0740650.1"/>
    <property type="molecule type" value="Genomic_DNA"/>
</dbReference>
<keyword evidence="2" id="KW-1185">Reference proteome</keyword>
<name>A0A6G0XK14_9STRA</name>
<dbReference type="Gene3D" id="1.25.40.20">
    <property type="entry name" value="Ankyrin repeat-containing domain"/>
    <property type="match status" value="1"/>
</dbReference>
<organism evidence="1 2">
    <name type="scientific">Aphanomyces euteiches</name>
    <dbReference type="NCBI Taxonomy" id="100861"/>
    <lineage>
        <taxon>Eukaryota</taxon>
        <taxon>Sar</taxon>
        <taxon>Stramenopiles</taxon>
        <taxon>Oomycota</taxon>
        <taxon>Saprolegniomycetes</taxon>
        <taxon>Saprolegniales</taxon>
        <taxon>Verrucalvaceae</taxon>
        <taxon>Aphanomyces</taxon>
    </lineage>
</organism>
<gene>
    <name evidence="1" type="ORF">Ae201684_004024</name>
</gene>
<reference evidence="1 2" key="1">
    <citation type="submission" date="2019-07" db="EMBL/GenBank/DDBJ databases">
        <title>Genomics analysis of Aphanomyces spp. identifies a new class of oomycete effector associated with host adaptation.</title>
        <authorList>
            <person name="Gaulin E."/>
        </authorList>
    </citation>
    <scope>NUCLEOTIDE SEQUENCE [LARGE SCALE GENOMIC DNA]</scope>
    <source>
        <strain evidence="1 2">ATCC 201684</strain>
    </source>
</reference>
<dbReference type="AlphaFoldDB" id="A0A6G0XK14"/>